<dbReference type="SUPFAM" id="SSF52440">
    <property type="entry name" value="PreATP-grasp domain"/>
    <property type="match status" value="1"/>
</dbReference>
<dbReference type="InterPro" id="IPR016185">
    <property type="entry name" value="PreATP-grasp_dom_sf"/>
</dbReference>
<dbReference type="AlphaFoldDB" id="A0A382XW54"/>
<evidence type="ECO:0000313" key="1">
    <source>
        <dbReference type="EMBL" id="SVD75332.1"/>
    </source>
</evidence>
<feature type="non-terminal residue" evidence="1">
    <location>
        <position position="1"/>
    </location>
</feature>
<dbReference type="Gene3D" id="3.40.50.20">
    <property type="match status" value="1"/>
</dbReference>
<dbReference type="PANTHER" id="PTHR23132:SF26">
    <property type="entry name" value="BLR7451 PROTEIN"/>
    <property type="match status" value="1"/>
</dbReference>
<sequence length="166" mass="18658">LAKKPRVLVLFDVGEPTSLDDDYTEDLKSPDWKTERHVLSALRKLGYPFAMLGVHDDTELIREMIDRYQPGVIFNMVEQFANSLGNEDRITSFLELQGVPVTGCGSTGITLCKDKVISKKILSYHNVRVPKFAVQQPGQLIEMRSGMNYPLIVKPAREEASYGISL</sequence>
<protein>
    <recommendedName>
        <fullName evidence="2">ATP-grasp domain-containing protein</fullName>
    </recommendedName>
</protein>
<organism evidence="1">
    <name type="scientific">marine metagenome</name>
    <dbReference type="NCBI Taxonomy" id="408172"/>
    <lineage>
        <taxon>unclassified sequences</taxon>
        <taxon>metagenomes</taxon>
        <taxon>ecological metagenomes</taxon>
    </lineage>
</organism>
<accession>A0A382XW54</accession>
<feature type="non-terminal residue" evidence="1">
    <location>
        <position position="166"/>
    </location>
</feature>
<dbReference type="Gene3D" id="3.30.1490.20">
    <property type="entry name" value="ATP-grasp fold, A domain"/>
    <property type="match status" value="1"/>
</dbReference>
<gene>
    <name evidence="1" type="ORF">METZ01_LOCUS428186</name>
</gene>
<evidence type="ECO:0008006" key="2">
    <source>
        <dbReference type="Google" id="ProtNLM"/>
    </source>
</evidence>
<dbReference type="GO" id="GO:0008716">
    <property type="term" value="F:D-alanine-D-alanine ligase activity"/>
    <property type="evidence" value="ECO:0007669"/>
    <property type="project" value="TreeGrafter"/>
</dbReference>
<dbReference type="SUPFAM" id="SSF56059">
    <property type="entry name" value="Glutathione synthetase ATP-binding domain-like"/>
    <property type="match status" value="1"/>
</dbReference>
<dbReference type="GO" id="GO:0005524">
    <property type="term" value="F:ATP binding"/>
    <property type="evidence" value="ECO:0007669"/>
    <property type="project" value="InterPro"/>
</dbReference>
<dbReference type="Gene3D" id="3.30.470.20">
    <property type="entry name" value="ATP-grasp fold, B domain"/>
    <property type="match status" value="1"/>
</dbReference>
<proteinExistence type="predicted"/>
<reference evidence="1" key="1">
    <citation type="submission" date="2018-05" db="EMBL/GenBank/DDBJ databases">
        <authorList>
            <person name="Lanie J.A."/>
            <person name="Ng W.-L."/>
            <person name="Kazmierczak K.M."/>
            <person name="Andrzejewski T.M."/>
            <person name="Davidsen T.M."/>
            <person name="Wayne K.J."/>
            <person name="Tettelin H."/>
            <person name="Glass J.I."/>
            <person name="Rusch D."/>
            <person name="Podicherti R."/>
            <person name="Tsui H.-C.T."/>
            <person name="Winkler M.E."/>
        </authorList>
    </citation>
    <scope>NUCLEOTIDE SEQUENCE</scope>
</reference>
<dbReference type="PANTHER" id="PTHR23132">
    <property type="entry name" value="D-ALANINE--D-ALANINE LIGASE"/>
    <property type="match status" value="1"/>
</dbReference>
<name>A0A382XW54_9ZZZZ</name>
<dbReference type="EMBL" id="UINC01171003">
    <property type="protein sequence ID" value="SVD75332.1"/>
    <property type="molecule type" value="Genomic_DNA"/>
</dbReference>
<dbReference type="InterPro" id="IPR013815">
    <property type="entry name" value="ATP_grasp_subdomain_1"/>
</dbReference>